<accession>E6LIT4</accession>
<dbReference type="Gene3D" id="3.50.50.60">
    <property type="entry name" value="FAD/NAD(P)-binding domain"/>
    <property type="match status" value="1"/>
</dbReference>
<dbReference type="eggNOG" id="COG0446">
    <property type="taxonomic scope" value="Bacteria"/>
</dbReference>
<dbReference type="SUPFAM" id="SSF51905">
    <property type="entry name" value="FAD/NAD(P)-binding domain"/>
    <property type="match status" value="1"/>
</dbReference>
<name>E6LIT4_ENTI1</name>
<dbReference type="AlphaFoldDB" id="E6LIT4"/>
<gene>
    <name evidence="1" type="ORF">HMPREF9088_2274</name>
</gene>
<proteinExistence type="predicted"/>
<sequence>MQARFNLDVRPNSEAISIDSNNKEVVVQTDQETYTLGYDKLILSPGAKPCHYIYISDTYLHLY</sequence>
<dbReference type="InterPro" id="IPR036188">
    <property type="entry name" value="FAD/NAD-bd_sf"/>
</dbReference>
<dbReference type="EMBL" id="AEPV01000093">
    <property type="protein sequence ID" value="EFU72905.1"/>
    <property type="molecule type" value="Genomic_DNA"/>
</dbReference>
<dbReference type="HOGENOM" id="CLU_2878913_0_0_9"/>
<protein>
    <submittedName>
        <fullName evidence="1">Uncharacterized protein</fullName>
    </submittedName>
</protein>
<organism evidence="1 2">
    <name type="scientific">Enterococcus italicus (strain DSM 15952 / CCUG 50447 / LMG 22039 / TP 1.5)</name>
    <dbReference type="NCBI Taxonomy" id="888064"/>
    <lineage>
        <taxon>Bacteria</taxon>
        <taxon>Bacillati</taxon>
        <taxon>Bacillota</taxon>
        <taxon>Bacilli</taxon>
        <taxon>Lactobacillales</taxon>
        <taxon>Enterococcaceae</taxon>
        <taxon>Enterococcus</taxon>
    </lineage>
</organism>
<dbReference type="STRING" id="888064.HMPREF9088_2274"/>
<dbReference type="Proteomes" id="UP000010296">
    <property type="component" value="Unassembled WGS sequence"/>
</dbReference>
<keyword evidence="2" id="KW-1185">Reference proteome</keyword>
<evidence type="ECO:0000313" key="2">
    <source>
        <dbReference type="Proteomes" id="UP000010296"/>
    </source>
</evidence>
<evidence type="ECO:0000313" key="1">
    <source>
        <dbReference type="EMBL" id="EFU72905.1"/>
    </source>
</evidence>
<comment type="caution">
    <text evidence="1">The sequence shown here is derived from an EMBL/GenBank/DDBJ whole genome shotgun (WGS) entry which is preliminary data.</text>
</comment>
<reference evidence="1 2" key="1">
    <citation type="submission" date="2010-12" db="EMBL/GenBank/DDBJ databases">
        <authorList>
            <person name="Muzny D."/>
            <person name="Qin X."/>
            <person name="Deng J."/>
            <person name="Jiang H."/>
            <person name="Liu Y."/>
            <person name="Qu J."/>
            <person name="Song X.-Z."/>
            <person name="Zhang L."/>
            <person name="Thornton R."/>
            <person name="Coyle M."/>
            <person name="Francisco L."/>
            <person name="Jackson L."/>
            <person name="Javaid M."/>
            <person name="Korchina V."/>
            <person name="Kovar C."/>
            <person name="Mata R."/>
            <person name="Mathew T."/>
            <person name="Ngo R."/>
            <person name="Nguyen L."/>
            <person name="Nguyen N."/>
            <person name="Okwuonu G."/>
            <person name="Ongeri F."/>
            <person name="Pham C."/>
            <person name="Simmons D."/>
            <person name="Wilczek-Boney K."/>
            <person name="Hale W."/>
            <person name="Jakkamsetti A."/>
            <person name="Pham P."/>
            <person name="Ruth R."/>
            <person name="San Lucas F."/>
            <person name="Warren J."/>
            <person name="Zhang J."/>
            <person name="Zhao Z."/>
            <person name="Zhou C."/>
            <person name="Zhu D."/>
            <person name="Lee S."/>
            <person name="Bess C."/>
            <person name="Blankenburg K."/>
            <person name="Forbes L."/>
            <person name="Fu Q."/>
            <person name="Gubbala S."/>
            <person name="Hirani K."/>
            <person name="Jayaseelan J.C."/>
            <person name="Lara F."/>
            <person name="Munidasa M."/>
            <person name="Palculict T."/>
            <person name="Patil S."/>
            <person name="Pu L.-L."/>
            <person name="Saada N."/>
            <person name="Tang L."/>
            <person name="Weissenberger G."/>
            <person name="Zhu Y."/>
            <person name="Hemphill L."/>
            <person name="Shang Y."/>
            <person name="Youmans B."/>
            <person name="Ayvaz T."/>
            <person name="Ross M."/>
            <person name="Santibanez J."/>
            <person name="Aqrawi P."/>
            <person name="Gross S."/>
            <person name="Joshi V."/>
            <person name="Fowler G."/>
            <person name="Nazareth L."/>
            <person name="Reid J."/>
            <person name="Worley K."/>
            <person name="Petrosino J."/>
            <person name="Highlander S."/>
            <person name="Gibbs R."/>
        </authorList>
    </citation>
    <scope>NUCLEOTIDE SEQUENCE [LARGE SCALE GENOMIC DNA]</scope>
    <source>
        <strain evidence="2">DSM 15952 / CCUG 50447 / LMG 22039 / TP 1.5</strain>
    </source>
</reference>